<accession>A0A919I0R4</accession>
<name>A0A919I0R4_KLEPN</name>
<protein>
    <submittedName>
        <fullName evidence="1">Uncharacterized protein</fullName>
    </submittedName>
</protein>
<organism evidence="1 2">
    <name type="scientific">Klebsiella pneumoniae</name>
    <dbReference type="NCBI Taxonomy" id="573"/>
    <lineage>
        <taxon>Bacteria</taxon>
        <taxon>Pseudomonadati</taxon>
        <taxon>Pseudomonadota</taxon>
        <taxon>Gammaproteobacteria</taxon>
        <taxon>Enterobacterales</taxon>
        <taxon>Enterobacteriaceae</taxon>
        <taxon>Klebsiella/Raoultella group</taxon>
        <taxon>Klebsiella</taxon>
        <taxon>Klebsiella pneumoniae complex</taxon>
    </lineage>
</organism>
<dbReference type="Proteomes" id="UP000655094">
    <property type="component" value="Unassembled WGS sequence"/>
</dbReference>
<proteinExistence type="predicted"/>
<sequence>MQLRRVDPGETKHLVAVLEGGAVASDKVRKVRALGGQRPPAASADSSPISSRFFIGFIVVSP</sequence>
<evidence type="ECO:0000313" key="2">
    <source>
        <dbReference type="Proteomes" id="UP000655094"/>
    </source>
</evidence>
<comment type="caution">
    <text evidence="1">The sequence shown here is derived from an EMBL/GenBank/DDBJ whole genome shotgun (WGS) entry which is preliminary data.</text>
</comment>
<gene>
    <name evidence="1" type="ORF">KPZU09_77740</name>
</gene>
<dbReference type="AlphaFoldDB" id="A0A919I0R4"/>
<reference evidence="1" key="1">
    <citation type="submission" date="2020-10" db="EMBL/GenBank/DDBJ databases">
        <title>Genome Sequence of ESBL Producing Zambian Clinical Strains.</title>
        <authorList>
            <person name="Shawa M."/>
            <person name="Furuta Y."/>
            <person name="Simbotwe M."/>
            <person name="Mulenga E."/>
            <person name="Mubanga M."/>
            <person name="Mulenga G."/>
            <person name="Kaile C."/>
            <person name="Zorigt T."/>
            <person name="Hang'ombe B."/>
            <person name="Higashi H."/>
        </authorList>
    </citation>
    <scope>NUCLEOTIDE SEQUENCE</scope>
    <source>
        <strain evidence="1">Zam_UTH_09</strain>
    </source>
</reference>
<dbReference type="EMBL" id="BNFF01000002">
    <property type="protein sequence ID" value="GHK58038.1"/>
    <property type="molecule type" value="Genomic_DNA"/>
</dbReference>
<evidence type="ECO:0000313" key="1">
    <source>
        <dbReference type="EMBL" id="GHK58038.1"/>
    </source>
</evidence>